<dbReference type="CDD" id="cd04011">
    <property type="entry name" value="C2B_Ferlin"/>
    <property type="match status" value="1"/>
</dbReference>
<gene>
    <name evidence="8" type="ORF">XENORESO_016523</name>
</gene>
<evidence type="ECO:0000256" key="4">
    <source>
        <dbReference type="ARBA" id="ARBA00022989"/>
    </source>
</evidence>
<dbReference type="Pfam" id="PF08151">
    <property type="entry name" value="FerI"/>
    <property type="match status" value="1"/>
</dbReference>
<evidence type="ECO:0000313" key="9">
    <source>
        <dbReference type="Proteomes" id="UP001444071"/>
    </source>
</evidence>
<keyword evidence="5" id="KW-0472">Membrane</keyword>
<keyword evidence="2" id="KW-0812">Transmembrane</keyword>
<dbReference type="PANTHER" id="PTHR12546">
    <property type="entry name" value="FER-1-LIKE"/>
    <property type="match status" value="1"/>
</dbReference>
<reference evidence="8 9" key="1">
    <citation type="submission" date="2021-06" db="EMBL/GenBank/DDBJ databases">
        <authorList>
            <person name="Palmer J.M."/>
        </authorList>
    </citation>
    <scope>NUCLEOTIDE SEQUENCE [LARGE SCALE GENOMIC DNA]</scope>
    <source>
        <strain evidence="8 9">XR_2019</strain>
        <tissue evidence="8">Muscle</tissue>
    </source>
</reference>
<dbReference type="SUPFAM" id="SSF49562">
    <property type="entry name" value="C2 domain (Calcium/lipid-binding domain, CaLB)"/>
    <property type="match status" value="2"/>
</dbReference>
<feature type="domain" description="C2" evidence="7">
    <location>
        <begin position="184"/>
        <end position="320"/>
    </location>
</feature>
<organism evidence="8 9">
    <name type="scientific">Xenotaenia resolanae</name>
    <dbReference type="NCBI Taxonomy" id="208358"/>
    <lineage>
        <taxon>Eukaryota</taxon>
        <taxon>Metazoa</taxon>
        <taxon>Chordata</taxon>
        <taxon>Craniata</taxon>
        <taxon>Vertebrata</taxon>
        <taxon>Euteleostomi</taxon>
        <taxon>Actinopterygii</taxon>
        <taxon>Neopterygii</taxon>
        <taxon>Teleostei</taxon>
        <taxon>Neoteleostei</taxon>
        <taxon>Acanthomorphata</taxon>
        <taxon>Ovalentaria</taxon>
        <taxon>Atherinomorphae</taxon>
        <taxon>Cyprinodontiformes</taxon>
        <taxon>Goodeidae</taxon>
        <taxon>Xenotaenia</taxon>
    </lineage>
</organism>
<comment type="caution">
    <text evidence="8">The sequence shown here is derived from an EMBL/GenBank/DDBJ whole genome shotgun (WGS) entry which is preliminary data.</text>
</comment>
<dbReference type="PANTHER" id="PTHR12546:SF55">
    <property type="entry name" value="MYOFERLIN"/>
    <property type="match status" value="1"/>
</dbReference>
<dbReference type="Proteomes" id="UP001444071">
    <property type="component" value="Unassembled WGS sequence"/>
</dbReference>
<dbReference type="SMART" id="SM00239">
    <property type="entry name" value="C2"/>
    <property type="match status" value="2"/>
</dbReference>
<comment type="subcellular location">
    <subcellularLocation>
        <location evidence="1">Membrane</location>
        <topology evidence="1">Single-pass membrane protein</topology>
    </subcellularLocation>
</comment>
<dbReference type="CDD" id="cd04018">
    <property type="entry name" value="C2C_Ferlin"/>
    <property type="match status" value="1"/>
</dbReference>
<keyword evidence="4" id="KW-1133">Transmembrane helix</keyword>
<name>A0ABV0X3I7_9TELE</name>
<feature type="region of interest" description="Disordered" evidence="6">
    <location>
        <begin position="1"/>
        <end position="34"/>
    </location>
</feature>
<feature type="compositionally biased region" description="Basic residues" evidence="6">
    <location>
        <begin position="22"/>
        <end position="34"/>
    </location>
</feature>
<evidence type="ECO:0000256" key="6">
    <source>
        <dbReference type="SAM" id="MobiDB-lite"/>
    </source>
</evidence>
<proteinExistence type="predicted"/>
<dbReference type="SMART" id="SM01202">
    <property type="entry name" value="FerI"/>
    <property type="match status" value="1"/>
</dbReference>
<evidence type="ECO:0000256" key="3">
    <source>
        <dbReference type="ARBA" id="ARBA00022737"/>
    </source>
</evidence>
<feature type="domain" description="C2" evidence="7">
    <location>
        <begin position="28"/>
        <end position="145"/>
    </location>
</feature>
<dbReference type="InterPro" id="IPR037722">
    <property type="entry name" value="C2C_Ferlin"/>
</dbReference>
<dbReference type="InterPro" id="IPR035892">
    <property type="entry name" value="C2_domain_sf"/>
</dbReference>
<keyword evidence="9" id="KW-1185">Reference proteome</keyword>
<dbReference type="InterPro" id="IPR037720">
    <property type="entry name" value="C2B_Ferlin"/>
</dbReference>
<evidence type="ECO:0000256" key="2">
    <source>
        <dbReference type="ARBA" id="ARBA00022692"/>
    </source>
</evidence>
<evidence type="ECO:0000259" key="7">
    <source>
        <dbReference type="PROSITE" id="PS50004"/>
    </source>
</evidence>
<evidence type="ECO:0000256" key="5">
    <source>
        <dbReference type="ARBA" id="ARBA00023136"/>
    </source>
</evidence>
<dbReference type="InterPro" id="IPR037721">
    <property type="entry name" value="Ferlin"/>
</dbReference>
<sequence>MDGAGQVGSSGTSPSANQPGKPSHKSHRFSRKRHNILANKPQDFQIRIRVIEGRQLPGNNIKPVVKANVCGQTHRTRIRRGNNPFFDEMFFYDINMLPSELFDESVSLRVYDSFSLRADSLIGEFKLDVGYIYNEPGHSIMRKWLLLSDPDESGRGARGYLKVSINVVGNGDEPPSERRELNEEQDDIESNLLVPAGVTMRWATLSLKVYRAEDMPQMDDAFVQTVKQVFGGDGDKKNLVDPYLEVSFAGKKLCTKIIEKNANPEWNQVINLQVKFPSMCERIKLTMYDWDRLSKDDAIGTIFLNLSKMSYSGGEIEAGARTATCNTASDCMYEIDSLCILF</sequence>
<evidence type="ECO:0000256" key="1">
    <source>
        <dbReference type="ARBA" id="ARBA00004167"/>
    </source>
</evidence>
<dbReference type="Gene3D" id="2.60.40.150">
    <property type="entry name" value="C2 domain"/>
    <property type="match status" value="2"/>
</dbReference>
<dbReference type="InterPro" id="IPR012968">
    <property type="entry name" value="FerIin_dom"/>
</dbReference>
<dbReference type="Pfam" id="PF00168">
    <property type="entry name" value="C2"/>
    <property type="match status" value="2"/>
</dbReference>
<accession>A0ABV0X3I7</accession>
<dbReference type="PROSITE" id="PS50004">
    <property type="entry name" value="C2"/>
    <property type="match status" value="2"/>
</dbReference>
<protein>
    <recommendedName>
        <fullName evidence="7">C2 domain-containing protein</fullName>
    </recommendedName>
</protein>
<dbReference type="EMBL" id="JAHRIM010085549">
    <property type="protein sequence ID" value="MEQ2276259.1"/>
    <property type="molecule type" value="Genomic_DNA"/>
</dbReference>
<dbReference type="InterPro" id="IPR000008">
    <property type="entry name" value="C2_dom"/>
</dbReference>
<evidence type="ECO:0000313" key="8">
    <source>
        <dbReference type="EMBL" id="MEQ2276259.1"/>
    </source>
</evidence>
<keyword evidence="3" id="KW-0677">Repeat</keyword>
<feature type="compositionally biased region" description="Polar residues" evidence="6">
    <location>
        <begin position="9"/>
        <end position="20"/>
    </location>
</feature>